<accession>A0A4U0TJ48</accession>
<feature type="transmembrane region" description="Helical" evidence="2">
    <location>
        <begin position="144"/>
        <end position="166"/>
    </location>
</feature>
<gene>
    <name evidence="3" type="ORF">B0A50_08799</name>
</gene>
<keyword evidence="4" id="KW-1185">Reference proteome</keyword>
<keyword evidence="2" id="KW-0472">Membrane</keyword>
<dbReference type="Pfam" id="PF08592">
    <property type="entry name" value="Anthrone_oxy"/>
    <property type="match status" value="1"/>
</dbReference>
<feature type="transmembrane region" description="Helical" evidence="2">
    <location>
        <begin position="211"/>
        <end position="229"/>
    </location>
</feature>
<evidence type="ECO:0000313" key="4">
    <source>
        <dbReference type="Proteomes" id="UP000308549"/>
    </source>
</evidence>
<dbReference type="Proteomes" id="UP000308549">
    <property type="component" value="Unassembled WGS sequence"/>
</dbReference>
<name>A0A4U0TJ48_9PEZI</name>
<evidence type="ECO:0000256" key="2">
    <source>
        <dbReference type="SAM" id="Phobius"/>
    </source>
</evidence>
<evidence type="ECO:0008006" key="5">
    <source>
        <dbReference type="Google" id="ProtNLM"/>
    </source>
</evidence>
<dbReference type="InterPro" id="IPR013901">
    <property type="entry name" value="Anthrone_oxy"/>
</dbReference>
<proteinExistence type="predicted"/>
<protein>
    <recommendedName>
        <fullName evidence="5">DUF1772-domain-containing protein</fullName>
    </recommendedName>
</protein>
<feature type="transmembrane region" description="Helical" evidence="2">
    <location>
        <begin position="113"/>
        <end position="132"/>
    </location>
</feature>
<dbReference type="AlphaFoldDB" id="A0A4U0TJ48"/>
<comment type="caution">
    <text evidence="3">The sequence shown here is derived from an EMBL/GenBank/DDBJ whole genome shotgun (WGS) entry which is preliminary data.</text>
</comment>
<dbReference type="OrthoDB" id="3644822at2759"/>
<keyword evidence="2" id="KW-1133">Transmembrane helix</keyword>
<keyword evidence="2" id="KW-0812">Transmembrane</keyword>
<sequence>MASGLHPLNDTPLVTALKGLTVGGTLFVAGTLTTTSLQYLPSLVLATQQKDAPKTRSYESGRLTPAPTPGQEKELNLTPQAALQGRLDDSAKRAGTGYKIAAMQFSLMSKTSFATTMPLEAITILASGFLAYHYRSIGLGASTWGRWAAVAGLVAGVFPLTGAVMAPMEHKLARMAGEEAQIEPYEDAPPDREMERGNTEMFLMRWNGFNTVRAGLMVVAGGLGMWGLLE</sequence>
<evidence type="ECO:0000313" key="3">
    <source>
        <dbReference type="EMBL" id="TKA21682.1"/>
    </source>
</evidence>
<organism evidence="3 4">
    <name type="scientific">Salinomyces thailandicus</name>
    <dbReference type="NCBI Taxonomy" id="706561"/>
    <lineage>
        <taxon>Eukaryota</taxon>
        <taxon>Fungi</taxon>
        <taxon>Dikarya</taxon>
        <taxon>Ascomycota</taxon>
        <taxon>Pezizomycotina</taxon>
        <taxon>Dothideomycetes</taxon>
        <taxon>Dothideomycetidae</taxon>
        <taxon>Mycosphaerellales</taxon>
        <taxon>Teratosphaeriaceae</taxon>
        <taxon>Salinomyces</taxon>
    </lineage>
</organism>
<reference evidence="3 4" key="1">
    <citation type="submission" date="2017-03" db="EMBL/GenBank/DDBJ databases">
        <title>Genomes of endolithic fungi from Antarctica.</title>
        <authorList>
            <person name="Coleine C."/>
            <person name="Masonjones S."/>
            <person name="Stajich J.E."/>
        </authorList>
    </citation>
    <scope>NUCLEOTIDE SEQUENCE [LARGE SCALE GENOMIC DNA]</scope>
    <source>
        <strain evidence="3 4">CCFEE 6315</strain>
    </source>
</reference>
<evidence type="ECO:0000256" key="1">
    <source>
        <dbReference type="SAM" id="MobiDB-lite"/>
    </source>
</evidence>
<feature type="transmembrane region" description="Helical" evidence="2">
    <location>
        <begin position="20"/>
        <end position="40"/>
    </location>
</feature>
<feature type="region of interest" description="Disordered" evidence="1">
    <location>
        <begin position="51"/>
        <end position="74"/>
    </location>
</feature>
<dbReference type="EMBL" id="NAJL01000110">
    <property type="protein sequence ID" value="TKA21682.1"/>
    <property type="molecule type" value="Genomic_DNA"/>
</dbReference>